<name>A0A158EA74_9BURK</name>
<feature type="domain" description="EamA" evidence="7">
    <location>
        <begin position="153"/>
        <end position="294"/>
    </location>
</feature>
<feature type="domain" description="EamA" evidence="7">
    <location>
        <begin position="14"/>
        <end position="141"/>
    </location>
</feature>
<organism evidence="8 9">
    <name type="scientific">Caballeronia ptereochthonis</name>
    <dbReference type="NCBI Taxonomy" id="1777144"/>
    <lineage>
        <taxon>Bacteria</taxon>
        <taxon>Pseudomonadati</taxon>
        <taxon>Pseudomonadota</taxon>
        <taxon>Betaproteobacteria</taxon>
        <taxon>Burkholderiales</taxon>
        <taxon>Burkholderiaceae</taxon>
        <taxon>Caballeronia</taxon>
    </lineage>
</organism>
<keyword evidence="9" id="KW-1185">Reference proteome</keyword>
<feature type="transmembrane region" description="Helical" evidence="6">
    <location>
        <begin position="128"/>
        <end position="147"/>
    </location>
</feature>
<dbReference type="InterPro" id="IPR000620">
    <property type="entry name" value="EamA_dom"/>
</dbReference>
<feature type="transmembrane region" description="Helical" evidence="6">
    <location>
        <begin position="36"/>
        <end position="58"/>
    </location>
</feature>
<evidence type="ECO:0000259" key="7">
    <source>
        <dbReference type="Pfam" id="PF00892"/>
    </source>
</evidence>
<dbReference type="GO" id="GO:0005886">
    <property type="term" value="C:plasma membrane"/>
    <property type="evidence" value="ECO:0007669"/>
    <property type="project" value="UniProtKB-SubCell"/>
</dbReference>
<dbReference type="AlphaFoldDB" id="A0A158EA74"/>
<protein>
    <submittedName>
        <fullName evidence="8">Multidrug DMT transporter permease</fullName>
    </submittedName>
</protein>
<evidence type="ECO:0000256" key="2">
    <source>
        <dbReference type="ARBA" id="ARBA00022475"/>
    </source>
</evidence>
<dbReference type="EMBL" id="FCOB02000063">
    <property type="protein sequence ID" value="SAL03791.1"/>
    <property type="molecule type" value="Genomic_DNA"/>
</dbReference>
<feature type="transmembrane region" description="Helical" evidence="6">
    <location>
        <begin position="153"/>
        <end position="171"/>
    </location>
</feature>
<feature type="transmembrane region" description="Helical" evidence="6">
    <location>
        <begin position="253"/>
        <end position="272"/>
    </location>
</feature>
<evidence type="ECO:0000256" key="5">
    <source>
        <dbReference type="ARBA" id="ARBA00023136"/>
    </source>
</evidence>
<keyword evidence="2" id="KW-1003">Cell membrane</keyword>
<feature type="transmembrane region" description="Helical" evidence="6">
    <location>
        <begin position="220"/>
        <end position="241"/>
    </location>
</feature>
<comment type="subcellular location">
    <subcellularLocation>
        <location evidence="1">Cell membrane</location>
        <topology evidence="1">Multi-pass membrane protein</topology>
    </subcellularLocation>
</comment>
<accession>A0A158EA74</accession>
<dbReference type="SUPFAM" id="SSF103481">
    <property type="entry name" value="Multidrug resistance efflux transporter EmrE"/>
    <property type="match status" value="2"/>
</dbReference>
<dbReference type="PANTHER" id="PTHR42920">
    <property type="entry name" value="OS03G0707200 PROTEIN-RELATED"/>
    <property type="match status" value="1"/>
</dbReference>
<evidence type="ECO:0000256" key="4">
    <source>
        <dbReference type="ARBA" id="ARBA00022989"/>
    </source>
</evidence>
<feature type="transmembrane region" description="Helical" evidence="6">
    <location>
        <begin position="70"/>
        <end position="94"/>
    </location>
</feature>
<evidence type="ECO:0000313" key="9">
    <source>
        <dbReference type="Proteomes" id="UP000054978"/>
    </source>
</evidence>
<dbReference type="PANTHER" id="PTHR42920:SF5">
    <property type="entry name" value="EAMA DOMAIN-CONTAINING PROTEIN"/>
    <property type="match status" value="1"/>
</dbReference>
<feature type="transmembrane region" description="Helical" evidence="6">
    <location>
        <begin position="278"/>
        <end position="296"/>
    </location>
</feature>
<proteinExistence type="predicted"/>
<comment type="caution">
    <text evidence="8">The sequence shown here is derived from an EMBL/GenBank/DDBJ whole genome shotgun (WGS) entry which is preliminary data.</text>
</comment>
<keyword evidence="4 6" id="KW-1133">Transmembrane helix</keyword>
<feature type="transmembrane region" description="Helical" evidence="6">
    <location>
        <begin position="183"/>
        <end position="205"/>
    </location>
</feature>
<dbReference type="STRING" id="1777144.AWB83_06887"/>
<dbReference type="Pfam" id="PF00892">
    <property type="entry name" value="EamA"/>
    <property type="match status" value="2"/>
</dbReference>
<reference evidence="8" key="1">
    <citation type="submission" date="2016-01" db="EMBL/GenBank/DDBJ databases">
        <authorList>
            <person name="Peeters C."/>
        </authorList>
    </citation>
    <scope>NUCLEOTIDE SEQUENCE [LARGE SCALE GENOMIC DNA]</scope>
    <source>
        <strain evidence="8">LMG 29326</strain>
    </source>
</reference>
<dbReference type="Proteomes" id="UP000054978">
    <property type="component" value="Unassembled WGS sequence"/>
</dbReference>
<keyword evidence="3 6" id="KW-0812">Transmembrane</keyword>
<dbReference type="InterPro" id="IPR037185">
    <property type="entry name" value="EmrE-like"/>
</dbReference>
<keyword evidence="5 6" id="KW-0472">Membrane</keyword>
<evidence type="ECO:0000256" key="6">
    <source>
        <dbReference type="SAM" id="Phobius"/>
    </source>
</evidence>
<gene>
    <name evidence="8" type="ORF">AWB83_06887</name>
</gene>
<evidence type="ECO:0000313" key="8">
    <source>
        <dbReference type="EMBL" id="SAL03791.1"/>
    </source>
</evidence>
<feature type="transmembrane region" description="Helical" evidence="6">
    <location>
        <begin position="100"/>
        <end position="119"/>
    </location>
</feature>
<dbReference type="RefSeq" id="WP_244197996.1">
    <property type="nucleotide sequence ID" value="NZ_FCOB02000063.1"/>
</dbReference>
<evidence type="ECO:0000256" key="3">
    <source>
        <dbReference type="ARBA" id="ARBA00022692"/>
    </source>
</evidence>
<dbReference type="InterPro" id="IPR051258">
    <property type="entry name" value="Diverse_Substrate_Transporter"/>
</dbReference>
<sequence length="312" mass="32933">MMPELPTRRLLPLADLLLFIVAMVWGSSYGIVKSALAFYPVLALLALRFGITFCLLAVNLRHLRRASAQTLRGVLILGLLLLSIFLTETFGVLHTRAANAAFLISLCVVLTPLVEWVLLRRRPGATEWLAVGVSFAGAWLLASDGALSFDFNLGDGLILAAAVLRALSVCVTKRVLRAAPLPALTVTAVQAGVVAAGSAALAWVFGPSQWQPLPALAGHGVFWGSVLYLVFACTLFAFFAQNYAIGRSSPTRVSLLMGSEPAFGALFASVWLGEHVSAAGWIGGGMIVAASLMATVPWRNVFASRAGAAGEA</sequence>
<evidence type="ECO:0000256" key="1">
    <source>
        <dbReference type="ARBA" id="ARBA00004651"/>
    </source>
</evidence>